<evidence type="ECO:0000256" key="5">
    <source>
        <dbReference type="ARBA" id="ARBA00022777"/>
    </source>
</evidence>
<dbReference type="InterPro" id="IPR000719">
    <property type="entry name" value="Prot_kinase_dom"/>
</dbReference>
<evidence type="ECO:0000313" key="11">
    <source>
        <dbReference type="Proteomes" id="UP001164746"/>
    </source>
</evidence>
<evidence type="ECO:0000313" key="10">
    <source>
        <dbReference type="EMBL" id="WAR07470.1"/>
    </source>
</evidence>
<dbReference type="SUPFAM" id="SSF56112">
    <property type="entry name" value="Protein kinase-like (PK-like)"/>
    <property type="match status" value="1"/>
</dbReference>
<evidence type="ECO:0000256" key="4">
    <source>
        <dbReference type="ARBA" id="ARBA00022741"/>
    </source>
</evidence>
<evidence type="ECO:0000256" key="3">
    <source>
        <dbReference type="ARBA" id="ARBA00022679"/>
    </source>
</evidence>
<dbReference type="PANTHER" id="PTHR43895">
    <property type="entry name" value="CALCIUM/CALMODULIN-DEPENDENT PROTEIN KINASE KINASE-RELATED"/>
    <property type="match status" value="1"/>
</dbReference>
<dbReference type="EMBL" id="CP111017">
    <property type="protein sequence ID" value="WAR07470.1"/>
    <property type="molecule type" value="Genomic_DNA"/>
</dbReference>
<accession>A0ABY7EC63</accession>
<comment type="catalytic activity">
    <reaction evidence="8">
        <text>L-seryl-[protein] + ATP = O-phospho-L-seryl-[protein] + ADP + H(+)</text>
        <dbReference type="Rhea" id="RHEA:17989"/>
        <dbReference type="Rhea" id="RHEA-COMP:9863"/>
        <dbReference type="Rhea" id="RHEA-COMP:11604"/>
        <dbReference type="ChEBI" id="CHEBI:15378"/>
        <dbReference type="ChEBI" id="CHEBI:29999"/>
        <dbReference type="ChEBI" id="CHEBI:30616"/>
        <dbReference type="ChEBI" id="CHEBI:83421"/>
        <dbReference type="ChEBI" id="CHEBI:456216"/>
        <dbReference type="EC" id="2.7.11.1"/>
    </reaction>
</comment>
<dbReference type="InterPro" id="IPR011009">
    <property type="entry name" value="Kinase-like_dom_sf"/>
</dbReference>
<dbReference type="PANTHER" id="PTHR43895:SF32">
    <property type="entry name" value="SERINE_THREONINE-PROTEIN KINASE CHK1"/>
    <property type="match status" value="1"/>
</dbReference>
<dbReference type="EC" id="2.7.11.1" evidence="1"/>
<keyword evidence="6" id="KW-0067">ATP-binding</keyword>
<keyword evidence="3" id="KW-0808">Transferase</keyword>
<keyword evidence="11" id="KW-1185">Reference proteome</keyword>
<protein>
    <recommendedName>
        <fullName evidence="1">non-specific serine/threonine protein kinase</fullName>
        <ecNumber evidence="1">2.7.11.1</ecNumber>
    </recommendedName>
</protein>
<evidence type="ECO:0000256" key="7">
    <source>
        <dbReference type="ARBA" id="ARBA00047899"/>
    </source>
</evidence>
<sequence length="285" mass="32301">MKEEDLKAELENVNIVRQKSELMAPRDARLVPNASLRARFREVTFDDCFRGQFEPLDGRKKVGEYVLGRLLGEGAFSKVRAAKRLNNTDTEEHARRRFLREMTTLRRLEHGNIVRLREVMETSSNFYLVMDLARGTSLKEHLACRDLKPENLILDRGHLTVIDFGLSGRVAPDAFLTTQCGSPAYAAPEVLARTPYTQAVDIGVIVYLMLTGYHPFSIPGQRAYRTQLHAAMARGFTLSPFLSLCTDCKDVLSRLLRVEPKDRISARELLLHSWLAAVKSPFPKS</sequence>
<evidence type="ECO:0000259" key="9">
    <source>
        <dbReference type="PROSITE" id="PS50011"/>
    </source>
</evidence>
<evidence type="ECO:0000256" key="2">
    <source>
        <dbReference type="ARBA" id="ARBA00022527"/>
    </source>
</evidence>
<proteinExistence type="predicted"/>
<keyword evidence="4" id="KW-0547">Nucleotide-binding</keyword>
<keyword evidence="2" id="KW-0723">Serine/threonine-protein kinase</keyword>
<dbReference type="SMART" id="SM00220">
    <property type="entry name" value="S_TKc"/>
    <property type="match status" value="1"/>
</dbReference>
<gene>
    <name evidence="10" type="ORF">MAR_017428</name>
</gene>
<name>A0ABY7EC63_MYAAR</name>
<keyword evidence="5" id="KW-0418">Kinase</keyword>
<evidence type="ECO:0000256" key="1">
    <source>
        <dbReference type="ARBA" id="ARBA00012513"/>
    </source>
</evidence>
<dbReference type="Gene3D" id="1.10.510.10">
    <property type="entry name" value="Transferase(Phosphotransferase) domain 1"/>
    <property type="match status" value="2"/>
</dbReference>
<comment type="catalytic activity">
    <reaction evidence="7">
        <text>L-threonyl-[protein] + ATP = O-phospho-L-threonyl-[protein] + ADP + H(+)</text>
        <dbReference type="Rhea" id="RHEA:46608"/>
        <dbReference type="Rhea" id="RHEA-COMP:11060"/>
        <dbReference type="Rhea" id="RHEA-COMP:11605"/>
        <dbReference type="ChEBI" id="CHEBI:15378"/>
        <dbReference type="ChEBI" id="CHEBI:30013"/>
        <dbReference type="ChEBI" id="CHEBI:30616"/>
        <dbReference type="ChEBI" id="CHEBI:61977"/>
        <dbReference type="ChEBI" id="CHEBI:456216"/>
        <dbReference type="EC" id="2.7.11.1"/>
    </reaction>
</comment>
<organism evidence="10 11">
    <name type="scientific">Mya arenaria</name>
    <name type="common">Soft-shell clam</name>
    <dbReference type="NCBI Taxonomy" id="6604"/>
    <lineage>
        <taxon>Eukaryota</taxon>
        <taxon>Metazoa</taxon>
        <taxon>Spiralia</taxon>
        <taxon>Lophotrochozoa</taxon>
        <taxon>Mollusca</taxon>
        <taxon>Bivalvia</taxon>
        <taxon>Autobranchia</taxon>
        <taxon>Heteroconchia</taxon>
        <taxon>Euheterodonta</taxon>
        <taxon>Imparidentia</taxon>
        <taxon>Neoheterodontei</taxon>
        <taxon>Myida</taxon>
        <taxon>Myoidea</taxon>
        <taxon>Myidae</taxon>
        <taxon>Mya</taxon>
    </lineage>
</organism>
<reference evidence="10" key="1">
    <citation type="submission" date="2022-11" db="EMBL/GenBank/DDBJ databases">
        <title>Centuries of genome instability and evolution in soft-shell clam transmissible cancer (bioRxiv).</title>
        <authorList>
            <person name="Hart S.F.M."/>
            <person name="Yonemitsu M.A."/>
            <person name="Giersch R.M."/>
            <person name="Beal B.F."/>
            <person name="Arriagada G."/>
            <person name="Davis B.W."/>
            <person name="Ostrander E.A."/>
            <person name="Goff S.P."/>
            <person name="Metzger M.J."/>
        </authorList>
    </citation>
    <scope>NUCLEOTIDE SEQUENCE</scope>
    <source>
        <strain evidence="10">MELC-2E11</strain>
        <tissue evidence="10">Siphon/mantle</tissue>
    </source>
</reference>
<evidence type="ECO:0000256" key="6">
    <source>
        <dbReference type="ARBA" id="ARBA00022840"/>
    </source>
</evidence>
<feature type="domain" description="Protein kinase" evidence="9">
    <location>
        <begin position="1"/>
        <end position="275"/>
    </location>
</feature>
<dbReference type="PROSITE" id="PS50011">
    <property type="entry name" value="PROTEIN_KINASE_DOM"/>
    <property type="match status" value="1"/>
</dbReference>
<evidence type="ECO:0000256" key="8">
    <source>
        <dbReference type="ARBA" id="ARBA00048679"/>
    </source>
</evidence>
<dbReference type="Proteomes" id="UP001164746">
    <property type="component" value="Chromosome 6"/>
</dbReference>
<dbReference type="Pfam" id="PF00069">
    <property type="entry name" value="Pkinase"/>
    <property type="match status" value="2"/>
</dbReference>